<dbReference type="AlphaFoldDB" id="A0A1M6V2Q5"/>
<keyword evidence="4 9" id="KW-0418">Kinase</keyword>
<dbReference type="InterPro" id="IPR036890">
    <property type="entry name" value="HATPase_C_sf"/>
</dbReference>
<keyword evidence="6" id="KW-1133">Transmembrane helix</keyword>
<feature type="signal peptide" evidence="7">
    <location>
        <begin position="1"/>
        <end position="21"/>
    </location>
</feature>
<evidence type="ECO:0000256" key="2">
    <source>
        <dbReference type="ARBA" id="ARBA00012438"/>
    </source>
</evidence>
<dbReference type="OrthoDB" id="943406at2"/>
<proteinExistence type="predicted"/>
<dbReference type="Gene3D" id="3.30.565.10">
    <property type="entry name" value="Histidine kinase-like ATPase, C-terminal domain"/>
    <property type="match status" value="1"/>
</dbReference>
<dbReference type="SMART" id="SM00028">
    <property type="entry name" value="TPR"/>
    <property type="match status" value="3"/>
</dbReference>
<comment type="catalytic activity">
    <reaction evidence="1">
        <text>ATP + protein L-histidine = ADP + protein N-phospho-L-histidine.</text>
        <dbReference type="EC" id="2.7.13.3"/>
    </reaction>
</comment>
<dbReference type="SUPFAM" id="SSF55874">
    <property type="entry name" value="ATPase domain of HSP90 chaperone/DNA topoisomerase II/histidine kinase"/>
    <property type="match status" value="1"/>
</dbReference>
<dbReference type="SUPFAM" id="SSF48452">
    <property type="entry name" value="TPR-like"/>
    <property type="match status" value="1"/>
</dbReference>
<keyword evidence="7" id="KW-0732">Signal</keyword>
<accession>A0A1M6V2Q5</accession>
<evidence type="ECO:0000313" key="9">
    <source>
        <dbReference type="EMBL" id="SHK75661.1"/>
    </source>
</evidence>
<dbReference type="PROSITE" id="PS51257">
    <property type="entry name" value="PROKAR_LIPOPROTEIN"/>
    <property type="match status" value="1"/>
</dbReference>
<sequence length="544" mass="63184">MKKILTILLLMLLFSCQKSKMAIKPNLFYDKAYELNSKGRTDSAYVYYDKAEDVFRLHKDSIGMGKCIVNKAIILTEKGDYYAGQELSLKAQQYFNKNNKDQYAYICSNYNNIAIASNNAKDFRNAIKYYDLAIKYADSEENELTYQKNKANTYKYEKKYPEAIKIYESILPQIKNTNKKLYARLLSNLENVKSLNNPHYNPEQQLLQAIEIEKEIDDKWAQNAGYAHLADYYMTNDKKKALLYAENMYQIAKEIRSPADRLEALQKLILLDSEKSAENFQTYLSLNDSIQREKDKSDSKFAFIRFDVEKIKRKNAEKEVELLYKNFGIGALVLTLIGGFFWFRKRKKRLEQEKEIEVKNTQLKMSKKVHDVVANGIYQVMTKIENQEDFDRDKALDELEFVYEKSRDISYDKIEEEKEFSKVISELIASFNNDTVKTFTAGNSPTIWESVSPTVKEEVYQMVRELMVNMKKHSHASHVALKFEKINNIVEIQYKDNGIGIPGDLIYKNGLLNAASRIEAINGTLTFETKTEKGLKVNILFPVS</sequence>
<evidence type="ECO:0000256" key="6">
    <source>
        <dbReference type="SAM" id="Phobius"/>
    </source>
</evidence>
<dbReference type="PANTHER" id="PTHR24421:SF10">
    <property type="entry name" value="NITRATE_NITRITE SENSOR PROTEIN NARQ"/>
    <property type="match status" value="1"/>
</dbReference>
<keyword evidence="3" id="KW-0808">Transferase</keyword>
<dbReference type="EC" id="2.7.13.3" evidence="2"/>
<dbReference type="EMBL" id="FRBM01000001">
    <property type="protein sequence ID" value="SHK75661.1"/>
    <property type="molecule type" value="Genomic_DNA"/>
</dbReference>
<organism evidence="9 10">
    <name type="scientific">Chryseobacterium contaminans</name>
    <dbReference type="NCBI Taxonomy" id="1423959"/>
    <lineage>
        <taxon>Bacteria</taxon>
        <taxon>Pseudomonadati</taxon>
        <taxon>Bacteroidota</taxon>
        <taxon>Flavobacteriia</taxon>
        <taxon>Flavobacteriales</taxon>
        <taxon>Weeksellaceae</taxon>
        <taxon>Chryseobacterium group</taxon>
        <taxon>Chryseobacterium</taxon>
    </lineage>
</organism>
<evidence type="ECO:0000256" key="4">
    <source>
        <dbReference type="ARBA" id="ARBA00022777"/>
    </source>
</evidence>
<gene>
    <name evidence="9" type="ORF">SAMN05444407_10145</name>
</gene>
<dbReference type="PANTHER" id="PTHR24421">
    <property type="entry name" value="NITRATE/NITRITE SENSOR PROTEIN NARX-RELATED"/>
    <property type="match status" value="1"/>
</dbReference>
<evidence type="ECO:0000256" key="5">
    <source>
        <dbReference type="ARBA" id="ARBA00023012"/>
    </source>
</evidence>
<dbReference type="InterPro" id="IPR019734">
    <property type="entry name" value="TPR_rpt"/>
</dbReference>
<evidence type="ECO:0000256" key="7">
    <source>
        <dbReference type="SAM" id="SignalP"/>
    </source>
</evidence>
<dbReference type="STRING" id="1423959.SAMN05444407_10145"/>
<evidence type="ECO:0000256" key="3">
    <source>
        <dbReference type="ARBA" id="ARBA00022679"/>
    </source>
</evidence>
<keyword evidence="5" id="KW-0902">Two-component regulatory system</keyword>
<feature type="chain" id="PRO_5013065159" description="histidine kinase" evidence="7">
    <location>
        <begin position="22"/>
        <end position="544"/>
    </location>
</feature>
<dbReference type="GO" id="GO:0004673">
    <property type="term" value="F:protein histidine kinase activity"/>
    <property type="evidence" value="ECO:0007669"/>
    <property type="project" value="UniProtKB-EC"/>
</dbReference>
<dbReference type="InterPro" id="IPR003594">
    <property type="entry name" value="HATPase_dom"/>
</dbReference>
<protein>
    <recommendedName>
        <fullName evidence="2">histidine kinase</fullName>
        <ecNumber evidence="2">2.7.13.3</ecNumber>
    </recommendedName>
</protein>
<name>A0A1M6V2Q5_9FLAO</name>
<dbReference type="InterPro" id="IPR011990">
    <property type="entry name" value="TPR-like_helical_dom_sf"/>
</dbReference>
<keyword evidence="6" id="KW-0472">Membrane</keyword>
<dbReference type="Proteomes" id="UP000184069">
    <property type="component" value="Unassembled WGS sequence"/>
</dbReference>
<dbReference type="Pfam" id="PF02518">
    <property type="entry name" value="HATPase_c"/>
    <property type="match status" value="1"/>
</dbReference>
<dbReference type="GO" id="GO:0000160">
    <property type="term" value="P:phosphorelay signal transduction system"/>
    <property type="evidence" value="ECO:0007669"/>
    <property type="project" value="UniProtKB-KW"/>
</dbReference>
<feature type="transmembrane region" description="Helical" evidence="6">
    <location>
        <begin position="322"/>
        <end position="343"/>
    </location>
</feature>
<dbReference type="CDD" id="cd16917">
    <property type="entry name" value="HATPase_UhpB-NarQ-NarX-like"/>
    <property type="match status" value="1"/>
</dbReference>
<keyword evidence="6" id="KW-0812">Transmembrane</keyword>
<reference evidence="9 10" key="1">
    <citation type="submission" date="2016-11" db="EMBL/GenBank/DDBJ databases">
        <authorList>
            <person name="Jaros S."/>
            <person name="Januszkiewicz K."/>
            <person name="Wedrychowicz H."/>
        </authorList>
    </citation>
    <scope>NUCLEOTIDE SEQUENCE [LARGE SCALE GENOMIC DNA]</scope>
    <source>
        <strain evidence="9 10">DSM 27621</strain>
    </source>
</reference>
<evidence type="ECO:0000259" key="8">
    <source>
        <dbReference type="Pfam" id="PF02518"/>
    </source>
</evidence>
<dbReference type="RefSeq" id="WP_083188713.1">
    <property type="nucleotide sequence ID" value="NZ_FRBM01000001.1"/>
</dbReference>
<evidence type="ECO:0000256" key="1">
    <source>
        <dbReference type="ARBA" id="ARBA00000085"/>
    </source>
</evidence>
<feature type="domain" description="Histidine kinase/HSP90-like ATPase" evidence="8">
    <location>
        <begin position="457"/>
        <end position="543"/>
    </location>
</feature>
<dbReference type="Gene3D" id="1.25.40.10">
    <property type="entry name" value="Tetratricopeptide repeat domain"/>
    <property type="match status" value="1"/>
</dbReference>
<dbReference type="InterPro" id="IPR050482">
    <property type="entry name" value="Sensor_HK_TwoCompSys"/>
</dbReference>
<evidence type="ECO:0000313" key="10">
    <source>
        <dbReference type="Proteomes" id="UP000184069"/>
    </source>
</evidence>